<feature type="region of interest" description="Disordered" evidence="1">
    <location>
        <begin position="1394"/>
        <end position="1559"/>
    </location>
</feature>
<accession>A0AAQ3WKZ1</accession>
<protein>
    <recommendedName>
        <fullName evidence="4">Inner centromere protein ARK-binding domain-containing protein</fullName>
    </recommendedName>
</protein>
<dbReference type="EMBL" id="CP144747">
    <property type="protein sequence ID" value="WVZ65306.1"/>
    <property type="molecule type" value="Genomic_DNA"/>
</dbReference>
<organism evidence="2 3">
    <name type="scientific">Paspalum notatum var. saurae</name>
    <dbReference type="NCBI Taxonomy" id="547442"/>
    <lineage>
        <taxon>Eukaryota</taxon>
        <taxon>Viridiplantae</taxon>
        <taxon>Streptophyta</taxon>
        <taxon>Embryophyta</taxon>
        <taxon>Tracheophyta</taxon>
        <taxon>Spermatophyta</taxon>
        <taxon>Magnoliopsida</taxon>
        <taxon>Liliopsida</taxon>
        <taxon>Poales</taxon>
        <taxon>Poaceae</taxon>
        <taxon>PACMAD clade</taxon>
        <taxon>Panicoideae</taxon>
        <taxon>Andropogonodae</taxon>
        <taxon>Paspaleae</taxon>
        <taxon>Paspalinae</taxon>
        <taxon>Paspalum</taxon>
    </lineage>
</organism>
<feature type="compositionally biased region" description="Basic residues" evidence="1">
    <location>
        <begin position="1303"/>
        <end position="1312"/>
    </location>
</feature>
<evidence type="ECO:0000313" key="3">
    <source>
        <dbReference type="Proteomes" id="UP001341281"/>
    </source>
</evidence>
<feature type="region of interest" description="Disordered" evidence="1">
    <location>
        <begin position="657"/>
        <end position="782"/>
    </location>
</feature>
<reference evidence="2 3" key="1">
    <citation type="submission" date="2024-02" db="EMBL/GenBank/DDBJ databases">
        <title>High-quality chromosome-scale genome assembly of Pensacola bahiagrass (Paspalum notatum Flugge var. saurae).</title>
        <authorList>
            <person name="Vega J.M."/>
            <person name="Podio M."/>
            <person name="Orjuela J."/>
            <person name="Siena L.A."/>
            <person name="Pessino S.C."/>
            <person name="Combes M.C."/>
            <person name="Mariac C."/>
            <person name="Albertini E."/>
            <person name="Pupilli F."/>
            <person name="Ortiz J.P.A."/>
            <person name="Leblanc O."/>
        </authorList>
    </citation>
    <scope>NUCLEOTIDE SEQUENCE [LARGE SCALE GENOMIC DNA]</scope>
    <source>
        <strain evidence="2">R1</strain>
        <tissue evidence="2">Leaf</tissue>
    </source>
</reference>
<feature type="compositionally biased region" description="Basic and acidic residues" evidence="1">
    <location>
        <begin position="690"/>
        <end position="699"/>
    </location>
</feature>
<feature type="region of interest" description="Disordered" evidence="1">
    <location>
        <begin position="1277"/>
        <end position="1332"/>
    </location>
</feature>
<gene>
    <name evidence="2" type="ORF">U9M48_014694</name>
</gene>
<feature type="compositionally biased region" description="Polar residues" evidence="1">
    <location>
        <begin position="324"/>
        <end position="336"/>
    </location>
</feature>
<dbReference type="Proteomes" id="UP001341281">
    <property type="component" value="Chromosome 03"/>
</dbReference>
<evidence type="ECO:0008006" key="4">
    <source>
        <dbReference type="Google" id="ProtNLM"/>
    </source>
</evidence>
<feature type="compositionally biased region" description="Basic and acidic residues" evidence="1">
    <location>
        <begin position="1277"/>
        <end position="1292"/>
    </location>
</feature>
<feature type="compositionally biased region" description="Basic and acidic residues" evidence="1">
    <location>
        <begin position="1442"/>
        <end position="1476"/>
    </location>
</feature>
<feature type="compositionally biased region" description="Low complexity" evidence="1">
    <location>
        <begin position="349"/>
        <end position="359"/>
    </location>
</feature>
<feature type="region of interest" description="Disordered" evidence="1">
    <location>
        <begin position="159"/>
        <end position="182"/>
    </location>
</feature>
<keyword evidence="3" id="KW-1185">Reference proteome</keyword>
<dbReference type="InterPro" id="IPR050875">
    <property type="entry name" value="Troponin_I"/>
</dbReference>
<feature type="region of interest" description="Disordered" evidence="1">
    <location>
        <begin position="324"/>
        <end position="368"/>
    </location>
</feature>
<dbReference type="PANTHER" id="PTHR13738">
    <property type="entry name" value="TROPONIN I"/>
    <property type="match status" value="1"/>
</dbReference>
<name>A0AAQ3WKZ1_PASNO</name>
<feature type="compositionally biased region" description="Basic and acidic residues" evidence="1">
    <location>
        <begin position="707"/>
        <end position="724"/>
    </location>
</feature>
<dbReference type="CDD" id="cd22249">
    <property type="entry name" value="UDM1_RNF168_RNF169-like"/>
    <property type="match status" value="1"/>
</dbReference>
<dbReference type="PANTHER" id="PTHR13738:SF40">
    <property type="entry name" value="INNER CENTROMERE PROTEIN ARK-BINDING DOMAIN-CONTAINING PROTEIN"/>
    <property type="match status" value="1"/>
</dbReference>
<feature type="compositionally biased region" description="Basic and acidic residues" evidence="1">
    <location>
        <begin position="1394"/>
        <end position="1435"/>
    </location>
</feature>
<feature type="compositionally biased region" description="Basic and acidic residues" evidence="1">
    <location>
        <begin position="753"/>
        <end position="763"/>
    </location>
</feature>
<feature type="compositionally biased region" description="Acidic residues" evidence="1">
    <location>
        <begin position="1543"/>
        <end position="1552"/>
    </location>
</feature>
<sequence length="1598" mass="174945">MEHLFMQAFERGDWLAAQVQQQADSYSQTLACALLAAGHKPPEWLLPSTTLPQGSFQFPPPFPYTPARANELNGKPIVLTGRQITTPAISSSVFLPLAVPSALSTESGVPNGYTFPESNCTALGTNQHEEQQQEQTSLGQELPEAFTVAKIFSRIQRSRSRQRHIEERLHGGDQAAKSGSCDGMHRSNLGTVGSNRAAASSLFIPCDDVANRAETRSSTGQSSGFGAIQGRSTDLLKCNNSIENQGVKSDNFPSLILENKTICSDVDIGVANNCSVRDSPGVPLPDLSKTNISDSVCHQFPETHLLVEPKKLQFDAVESIFTNPSSKQTGQQQDSGLKSGHLDLSGTNPSSDDPSSSSPQGPHSMGRLLLDHVTPGHLKSDSAPVEQHHKYALESGLPYCTAMDSPNKKPFLTEVSNSMGAPLLPKDAEYIPETDSLGRACPKVNQPPETDASNNDETNCSLVKPLLENDMLHAIEDTERPQNSKSHVSCPFSGPLQPPTQLADAMCGAYASSGISRKRFLGEDGCDHLSKLQINDSNSRCSQGRSVVSPELLPPQNIISTDFCQPSLLSYRIQGNDKHSDVCAAVNAFKSADNELSQEHHLVVRPSLEFNGSIPDVETPLGHPLMGMQNEMLQANPVSDLVNCPSGKLGDDAQVNKAYGGSAGNRNNVPVVPKDMSISSSENYLRSPRRTREMCRTDRNSAASSEKCNEKLQEGKEETSHAEDDAQINANSCTSENIEKMKSSCTAKSHEKKNKDQEDRGHAQDSSVADGVQINGAMSSKRKRTKCQDIVLPCSHDTSPLSPSHQDSIGINVATVGKISGKSQPSGRYFLRSSGFSDFVSLKSETKDNAMNCNMSVANDVQQSGKSSAKLRNRSILSEVALCNSSSAKAQSPCGISSSNVDEEMGLPHYQTYLQNISAVATTSPLPSSSNIAIDSMELCLQKENPYLAGEGPSVTNLRVEHQQMPLRVDEILSQGVVLNSENYSSIDSTNIFSSYALDQHDKQASAPIALFHDKLSYGSDMEVDRRFRSEDLRGCLLSDASIPLQKDDESYDCNDNMPQFESFDFSVPFDSPTTEERTFGTLHDSRQFATFTSDTSKKYNMSGVSGMHPLLASMSGKAANCLFSDDETQRESIDGRITDTFGSSGLVLNAPLFTSDVVPSSSSNASCKQENSEKPLTPAVDKYYLGKLSEKYGSVSDHMGSIPELSCFRIDEDSDIAEENQCQDILSAFVGNQRQSGRKTLQDITGLCQNTGNSASYSIGIMDTGDTDLNAETCSRELDHHPDPRNGDNKKPKQSCVSLVKKGGKMSHSLHSRLSNTQARHTSEANLGKRSKPSNIVTNVASFIPLVKAKVQSTEACVKKDVRVKALEAAEAAKRLEEKKRNEREMRKAAAKLEREKMKQERELKQKQEEEDKKKRDAEMATRKRQRDEEGRREKEKKRKCVEAARKQQKQPMERRHANNKKDSHPKAPDNKELQKNMAETVKGQVNPNDMTGYGDKVTNGNNDDVGIADKRPAIFGSHSLENVPNSIEDEEPYIMTPYKDSDDEDDDFERNEESRRRRKLIPSWARYALIRAEVLSGHCAQKSTMVAEKKNNGKKG</sequence>
<proteinExistence type="predicted"/>
<evidence type="ECO:0000256" key="1">
    <source>
        <dbReference type="SAM" id="MobiDB-lite"/>
    </source>
</evidence>
<evidence type="ECO:0000313" key="2">
    <source>
        <dbReference type="EMBL" id="WVZ65306.1"/>
    </source>
</evidence>